<dbReference type="Pfam" id="PF00685">
    <property type="entry name" value="Sulfotransfer_1"/>
    <property type="match status" value="1"/>
</dbReference>
<dbReference type="CTD" id="20248274"/>
<dbReference type="RefSeq" id="XP_009046333.1">
    <property type="nucleotide sequence ID" value="XM_009048085.1"/>
</dbReference>
<organism evidence="4 5">
    <name type="scientific">Lottia gigantea</name>
    <name type="common">Giant owl limpet</name>
    <dbReference type="NCBI Taxonomy" id="225164"/>
    <lineage>
        <taxon>Eukaryota</taxon>
        <taxon>Metazoa</taxon>
        <taxon>Spiralia</taxon>
        <taxon>Lophotrochozoa</taxon>
        <taxon>Mollusca</taxon>
        <taxon>Gastropoda</taxon>
        <taxon>Patellogastropoda</taxon>
        <taxon>Lottioidea</taxon>
        <taxon>Lottiidae</taxon>
        <taxon>Lottia</taxon>
    </lineage>
</organism>
<reference evidence="4 5" key="1">
    <citation type="journal article" date="2013" name="Nature">
        <title>Insights into bilaterian evolution from three spiralian genomes.</title>
        <authorList>
            <person name="Simakov O."/>
            <person name="Marletaz F."/>
            <person name="Cho S.J."/>
            <person name="Edsinger-Gonzales E."/>
            <person name="Havlak P."/>
            <person name="Hellsten U."/>
            <person name="Kuo D.H."/>
            <person name="Larsson T."/>
            <person name="Lv J."/>
            <person name="Arendt D."/>
            <person name="Savage R."/>
            <person name="Osoegawa K."/>
            <person name="de Jong P."/>
            <person name="Grimwood J."/>
            <person name="Chapman J.A."/>
            <person name="Shapiro H."/>
            <person name="Aerts A."/>
            <person name="Otillar R.P."/>
            <person name="Terry A.Y."/>
            <person name="Boore J.L."/>
            <person name="Grigoriev I.V."/>
            <person name="Lindberg D.R."/>
            <person name="Seaver E.C."/>
            <person name="Weisblat D.A."/>
            <person name="Putnam N.H."/>
            <person name="Rokhsar D.S."/>
        </authorList>
    </citation>
    <scope>NUCLEOTIDE SEQUENCE [LARGE SCALE GENOMIC DNA]</scope>
</reference>
<evidence type="ECO:0000313" key="4">
    <source>
        <dbReference type="EMBL" id="ESP02863.1"/>
    </source>
</evidence>
<evidence type="ECO:0000259" key="3">
    <source>
        <dbReference type="Pfam" id="PF00685"/>
    </source>
</evidence>
<name>V4AYV1_LOTGI</name>
<accession>V4AYV1</accession>
<dbReference type="InterPro" id="IPR000863">
    <property type="entry name" value="Sulfotransferase_dom"/>
</dbReference>
<evidence type="ECO:0000256" key="2">
    <source>
        <dbReference type="ARBA" id="ARBA00022679"/>
    </source>
</evidence>
<evidence type="ECO:0000256" key="1">
    <source>
        <dbReference type="ARBA" id="ARBA00005771"/>
    </source>
</evidence>
<keyword evidence="5" id="KW-1185">Reference proteome</keyword>
<dbReference type="KEGG" id="lgi:LOTGIDRAFT_230366"/>
<keyword evidence="2" id="KW-0808">Transferase</keyword>
<dbReference type="OrthoDB" id="6341251at2759"/>
<dbReference type="OMA" id="EMRIDMI"/>
<feature type="domain" description="Sulfotransferase" evidence="3">
    <location>
        <begin position="60"/>
        <end position="301"/>
    </location>
</feature>
<sequence>MEGKVKNEIVVGEPRDVYDRSGNKMTIIDVNDFPSMDLKPLVKCEPQEHFENIRDLTIRDDDIVICGYSKAGTHWLWEVLNMLRNKTTEYKKDVKEKQMIEFLQKGDLDKEPSPRVLNTHLYPSLLPKQLLEKKTKLVYLIRNPKDTAVSLYFHFYGLQSMTSYKGDVHDFLDMYLHRELIFGTWFEYVLKWEKFLQTTDNPVYFLPYEDMKENPVHHVKELSKFLEMDVSDKLIEDIVEACSFQNLKKATEEQKHDPLKSLWIEGKSMYRKGQVGDWKNYFTVAENEEFDKVYQEKMKDSKLQFRYI</sequence>
<protein>
    <recommendedName>
        <fullName evidence="3">Sulfotransferase domain-containing protein</fullName>
    </recommendedName>
</protein>
<dbReference type="PANTHER" id="PTHR11783">
    <property type="entry name" value="SULFOTRANSFERASE SULT"/>
    <property type="match status" value="1"/>
</dbReference>
<dbReference type="InterPro" id="IPR027417">
    <property type="entry name" value="P-loop_NTPase"/>
</dbReference>
<gene>
    <name evidence="4" type="ORF">LOTGIDRAFT_230366</name>
</gene>
<dbReference type="AlphaFoldDB" id="V4AYV1"/>
<evidence type="ECO:0000313" key="5">
    <source>
        <dbReference type="Proteomes" id="UP000030746"/>
    </source>
</evidence>
<dbReference type="HOGENOM" id="CLU_027239_1_2_1"/>
<dbReference type="EMBL" id="KB200129">
    <property type="protein sequence ID" value="ESP02863.1"/>
    <property type="molecule type" value="Genomic_DNA"/>
</dbReference>
<dbReference type="SUPFAM" id="SSF52540">
    <property type="entry name" value="P-loop containing nucleoside triphosphate hydrolases"/>
    <property type="match status" value="1"/>
</dbReference>
<dbReference type="GO" id="GO:0008146">
    <property type="term" value="F:sulfotransferase activity"/>
    <property type="evidence" value="ECO:0007669"/>
    <property type="project" value="InterPro"/>
</dbReference>
<dbReference type="GeneID" id="20248274"/>
<dbReference type="Gene3D" id="3.40.50.300">
    <property type="entry name" value="P-loop containing nucleotide triphosphate hydrolases"/>
    <property type="match status" value="1"/>
</dbReference>
<comment type="similarity">
    <text evidence="1">Belongs to the sulfotransferase 1 family.</text>
</comment>
<proteinExistence type="inferred from homology"/>
<dbReference type="Proteomes" id="UP000030746">
    <property type="component" value="Unassembled WGS sequence"/>
</dbReference>